<protein>
    <submittedName>
        <fullName evidence="9">Sodium:sulfate symporter</fullName>
    </submittedName>
</protein>
<organism evidence="9 10">
    <name type="scientific">Pararhodospirillum oryzae</name>
    <dbReference type="NCBI Taxonomy" id="478448"/>
    <lineage>
        <taxon>Bacteria</taxon>
        <taxon>Pseudomonadati</taxon>
        <taxon>Pseudomonadota</taxon>
        <taxon>Alphaproteobacteria</taxon>
        <taxon>Rhodospirillales</taxon>
        <taxon>Rhodospirillaceae</taxon>
        <taxon>Pararhodospirillum</taxon>
    </lineage>
</organism>
<dbReference type="InterPro" id="IPR031312">
    <property type="entry name" value="Na/sul_symport_CS"/>
</dbReference>
<dbReference type="InterPro" id="IPR004680">
    <property type="entry name" value="Cit_transptr-like_dom"/>
</dbReference>
<dbReference type="GO" id="GO:0005886">
    <property type="term" value="C:plasma membrane"/>
    <property type="evidence" value="ECO:0007669"/>
    <property type="project" value="TreeGrafter"/>
</dbReference>
<feature type="transmembrane region" description="Helical" evidence="7">
    <location>
        <begin position="142"/>
        <end position="161"/>
    </location>
</feature>
<dbReference type="AlphaFoldDB" id="A0A512H5A9"/>
<feature type="transmembrane region" description="Helical" evidence="7">
    <location>
        <begin position="530"/>
        <end position="548"/>
    </location>
</feature>
<keyword evidence="10" id="KW-1185">Reference proteome</keyword>
<dbReference type="Proteomes" id="UP000321567">
    <property type="component" value="Unassembled WGS sequence"/>
</dbReference>
<dbReference type="InterPro" id="IPR036721">
    <property type="entry name" value="RCK_C_sf"/>
</dbReference>
<dbReference type="PANTHER" id="PTHR43652">
    <property type="entry name" value="BASIC AMINO ACID ANTIPORTER YFCC-RELATED"/>
    <property type="match status" value="1"/>
</dbReference>
<keyword evidence="5 7" id="KW-1133">Transmembrane helix</keyword>
<evidence type="ECO:0000313" key="10">
    <source>
        <dbReference type="Proteomes" id="UP000321567"/>
    </source>
</evidence>
<feature type="domain" description="RCK C-terminal" evidence="8">
    <location>
        <begin position="208"/>
        <end position="292"/>
    </location>
</feature>
<accession>A0A512H5A9</accession>
<feature type="transmembrane region" description="Helical" evidence="7">
    <location>
        <begin position="91"/>
        <end position="108"/>
    </location>
</feature>
<dbReference type="Pfam" id="PF03600">
    <property type="entry name" value="CitMHS"/>
    <property type="match status" value="1"/>
</dbReference>
<dbReference type="Gene3D" id="3.30.70.1450">
    <property type="entry name" value="Regulator of K+ conductance, C-terminal domain"/>
    <property type="match status" value="2"/>
</dbReference>
<evidence type="ECO:0000259" key="8">
    <source>
        <dbReference type="PROSITE" id="PS51202"/>
    </source>
</evidence>
<sequence length="590" mass="62573">MPLPALVALATVVLLFVAFLSERFPPDVVALLGVALMLGTGVLSTEEFLGVFSNSAPITVGAMFILSGALSRTGAIEAFGETVIALARGRPTVALAVMVATVVGLSAVVNNTPVVVVLIPVVIRLAGGLGKAPSRFLIPLSYAAILGGTCTLIGTSTNVLVDGVARAQGLAPFGLFEISGLGLVMALVGLLYLVLAGRYFLPERPTVSATLGEAAPMRFLTEVVIPEGSPLIGLPPREAGVFTRHDRRLIDVLRGDESLRHDLGCVTLQAGDRVVVKTPAHEVMSLREEGAVAFHDPHALETIGRRETRVVEGVVAPESPLLGRPLRLARLRRRYGVYPLAMHRHGSNLGVHLESMQIRVGDTLLLEGSPEDLNRVSEDLGLVNLSEPRQRPYRRRKAPLVAVVLLAVVGLAALEVLPIAALAVIAVAVVISAGCIDNDEAYRAIEWRILVLIFGMLAISRALESTGAMRMVVEILMSLTGHWPPHAVLALFYLLTSILTELISNNAVAVLMTPLAIGVAAHMGVDARPFVVAVMFAASASFATPIGYQTNTLVYAAGGYRFSDFLRVGVPLNILLGVTAVLLIPLMWPL</sequence>
<keyword evidence="4" id="KW-0677">Repeat</keyword>
<dbReference type="PANTHER" id="PTHR43652:SF2">
    <property type="entry name" value="BASIC AMINO ACID ANTIPORTER YFCC-RELATED"/>
    <property type="match status" value="1"/>
</dbReference>
<evidence type="ECO:0000256" key="3">
    <source>
        <dbReference type="ARBA" id="ARBA00022692"/>
    </source>
</evidence>
<feature type="domain" description="RCK C-terminal" evidence="8">
    <location>
        <begin position="298"/>
        <end position="382"/>
    </location>
</feature>
<dbReference type="PROSITE" id="PS01271">
    <property type="entry name" value="NA_SULFATE"/>
    <property type="match status" value="1"/>
</dbReference>
<feature type="transmembrane region" description="Helical" evidence="7">
    <location>
        <begin position="475"/>
        <end position="496"/>
    </location>
</feature>
<dbReference type="Pfam" id="PF02080">
    <property type="entry name" value="TrkA_C"/>
    <property type="match status" value="2"/>
</dbReference>
<evidence type="ECO:0000256" key="6">
    <source>
        <dbReference type="ARBA" id="ARBA00023136"/>
    </source>
</evidence>
<evidence type="ECO:0000313" key="9">
    <source>
        <dbReference type="EMBL" id="GEO80550.1"/>
    </source>
</evidence>
<feature type="transmembrane region" description="Helical" evidence="7">
    <location>
        <begin position="173"/>
        <end position="195"/>
    </location>
</feature>
<gene>
    <name evidence="9" type="ORF">ROR02_06810</name>
</gene>
<dbReference type="InterPro" id="IPR051679">
    <property type="entry name" value="DASS-Related_Transporters"/>
</dbReference>
<dbReference type="PROSITE" id="PS51202">
    <property type="entry name" value="RCK_C"/>
    <property type="match status" value="2"/>
</dbReference>
<feature type="transmembrane region" description="Helical" evidence="7">
    <location>
        <begin position="502"/>
        <end position="523"/>
    </location>
</feature>
<dbReference type="InterPro" id="IPR006037">
    <property type="entry name" value="RCK_C"/>
</dbReference>
<feature type="transmembrane region" description="Helical" evidence="7">
    <location>
        <begin position="47"/>
        <end position="70"/>
    </location>
</feature>
<evidence type="ECO:0000256" key="5">
    <source>
        <dbReference type="ARBA" id="ARBA00022989"/>
    </source>
</evidence>
<keyword evidence="3 7" id="KW-0812">Transmembrane</keyword>
<feature type="transmembrane region" description="Helical" evidence="7">
    <location>
        <begin position="445"/>
        <end position="463"/>
    </location>
</feature>
<evidence type="ECO:0000256" key="7">
    <source>
        <dbReference type="SAM" id="Phobius"/>
    </source>
</evidence>
<dbReference type="SUPFAM" id="SSF116726">
    <property type="entry name" value="TrkA C-terminal domain-like"/>
    <property type="match status" value="2"/>
</dbReference>
<dbReference type="RefSeq" id="WP_246135379.1">
    <property type="nucleotide sequence ID" value="NZ_BJZO01000011.1"/>
</dbReference>
<keyword evidence="6 7" id="KW-0472">Membrane</keyword>
<evidence type="ECO:0000256" key="1">
    <source>
        <dbReference type="ARBA" id="ARBA00004141"/>
    </source>
</evidence>
<dbReference type="EMBL" id="BJZO01000011">
    <property type="protein sequence ID" value="GEO80550.1"/>
    <property type="molecule type" value="Genomic_DNA"/>
</dbReference>
<keyword evidence="2" id="KW-0813">Transport</keyword>
<evidence type="ECO:0000256" key="2">
    <source>
        <dbReference type="ARBA" id="ARBA00022448"/>
    </source>
</evidence>
<feature type="transmembrane region" description="Helical" evidence="7">
    <location>
        <begin position="568"/>
        <end position="588"/>
    </location>
</feature>
<comment type="subcellular location">
    <subcellularLocation>
        <location evidence="1">Membrane</location>
        <topology evidence="1">Multi-pass membrane protein</topology>
    </subcellularLocation>
</comment>
<proteinExistence type="predicted"/>
<name>A0A512H5A9_9PROT</name>
<evidence type="ECO:0000256" key="4">
    <source>
        <dbReference type="ARBA" id="ARBA00022737"/>
    </source>
</evidence>
<comment type="caution">
    <text evidence="9">The sequence shown here is derived from an EMBL/GenBank/DDBJ whole genome shotgun (WGS) entry which is preliminary data.</text>
</comment>
<dbReference type="GO" id="GO:0008324">
    <property type="term" value="F:monoatomic cation transmembrane transporter activity"/>
    <property type="evidence" value="ECO:0007669"/>
    <property type="project" value="InterPro"/>
</dbReference>
<feature type="transmembrane region" description="Helical" evidence="7">
    <location>
        <begin position="400"/>
        <end position="433"/>
    </location>
</feature>
<reference evidence="9 10" key="1">
    <citation type="submission" date="2019-07" db="EMBL/GenBank/DDBJ databases">
        <title>Whole genome shotgun sequence of Rhodospirillum oryzae NBRC 107573.</title>
        <authorList>
            <person name="Hosoyama A."/>
            <person name="Uohara A."/>
            <person name="Ohji S."/>
            <person name="Ichikawa N."/>
        </authorList>
    </citation>
    <scope>NUCLEOTIDE SEQUENCE [LARGE SCALE GENOMIC DNA]</scope>
    <source>
        <strain evidence="9 10">NBRC 107573</strain>
    </source>
</reference>
<dbReference type="GO" id="GO:0006813">
    <property type="term" value="P:potassium ion transport"/>
    <property type="evidence" value="ECO:0007669"/>
    <property type="project" value="InterPro"/>
</dbReference>